<dbReference type="PANTHER" id="PTHR37299:SF1">
    <property type="entry name" value="STAGE 0 SPORULATION PROTEIN A HOMOLOG"/>
    <property type="match status" value="1"/>
</dbReference>
<sequence>MKTIIIEDEALAATHLQLLLRQHPAVEVVAVLTSVRTAIAWLSQHPAPELIFADIQLSDGLSFEVFEAVPVRSPIIFTTSFNEYALQSFTLLSLDYLLKPIQAREVARALDKHAYWRAQATEQEQAGLADAQLAKVRQLLERMAPTPPRYRQRFLVETGEQLLPVAVADIAYCFTQYDVVYLVRHDGRRFALEHKLEKLESLLDPAGFFRLNRQYLASSKAIHKIHSYFGGKLKIELLPAQREEIVVSRERAPLLKRWLE</sequence>
<dbReference type="Pfam" id="PF04397">
    <property type="entry name" value="LytTR"/>
    <property type="match status" value="1"/>
</dbReference>
<dbReference type="SMART" id="SM00850">
    <property type="entry name" value="LytTR"/>
    <property type="match status" value="1"/>
</dbReference>
<dbReference type="RefSeq" id="WP_208133570.1">
    <property type="nucleotide sequence ID" value="NZ_BAABGQ010000001.1"/>
</dbReference>
<dbReference type="Gene3D" id="2.40.50.1020">
    <property type="entry name" value="LytTr DNA-binding domain"/>
    <property type="match status" value="1"/>
</dbReference>
<dbReference type="PROSITE" id="PS50930">
    <property type="entry name" value="HTH_LYTTR"/>
    <property type="match status" value="1"/>
</dbReference>
<name>A0ABP8PVJ3_9BACT</name>
<dbReference type="PROSITE" id="PS50110">
    <property type="entry name" value="RESPONSE_REGULATORY"/>
    <property type="match status" value="1"/>
</dbReference>
<dbReference type="InterPro" id="IPR001789">
    <property type="entry name" value="Sig_transdc_resp-reg_receiver"/>
</dbReference>
<organism evidence="4 5">
    <name type="scientific">Hymenobacter ginsengisoli</name>
    <dbReference type="NCBI Taxonomy" id="1051626"/>
    <lineage>
        <taxon>Bacteria</taxon>
        <taxon>Pseudomonadati</taxon>
        <taxon>Bacteroidota</taxon>
        <taxon>Cytophagia</taxon>
        <taxon>Cytophagales</taxon>
        <taxon>Hymenobacteraceae</taxon>
        <taxon>Hymenobacter</taxon>
    </lineage>
</organism>
<dbReference type="SUPFAM" id="SSF52172">
    <property type="entry name" value="CheY-like"/>
    <property type="match status" value="1"/>
</dbReference>
<dbReference type="EMBL" id="BAABGQ010000001">
    <property type="protein sequence ID" value="GAA4492656.1"/>
    <property type="molecule type" value="Genomic_DNA"/>
</dbReference>
<keyword evidence="5" id="KW-1185">Reference proteome</keyword>
<dbReference type="Pfam" id="PF00072">
    <property type="entry name" value="Response_reg"/>
    <property type="match status" value="1"/>
</dbReference>
<feature type="modified residue" description="4-aspartylphosphate" evidence="1">
    <location>
        <position position="54"/>
    </location>
</feature>
<dbReference type="InterPro" id="IPR007492">
    <property type="entry name" value="LytTR_DNA-bd_dom"/>
</dbReference>
<dbReference type="InterPro" id="IPR011006">
    <property type="entry name" value="CheY-like_superfamily"/>
</dbReference>
<dbReference type="GO" id="GO:0003677">
    <property type="term" value="F:DNA binding"/>
    <property type="evidence" value="ECO:0007669"/>
    <property type="project" value="UniProtKB-KW"/>
</dbReference>
<comment type="caution">
    <text evidence="4">The sequence shown here is derived from an EMBL/GenBank/DDBJ whole genome shotgun (WGS) entry which is preliminary data.</text>
</comment>
<accession>A0ABP8PVJ3</accession>
<evidence type="ECO:0000259" key="3">
    <source>
        <dbReference type="PROSITE" id="PS50930"/>
    </source>
</evidence>
<feature type="domain" description="Response regulatory" evidence="2">
    <location>
        <begin position="2"/>
        <end position="114"/>
    </location>
</feature>
<evidence type="ECO:0000313" key="5">
    <source>
        <dbReference type="Proteomes" id="UP001501243"/>
    </source>
</evidence>
<reference evidence="5" key="1">
    <citation type="journal article" date="2019" name="Int. J. Syst. Evol. Microbiol.">
        <title>The Global Catalogue of Microorganisms (GCM) 10K type strain sequencing project: providing services to taxonomists for standard genome sequencing and annotation.</title>
        <authorList>
            <consortium name="The Broad Institute Genomics Platform"/>
            <consortium name="The Broad Institute Genome Sequencing Center for Infectious Disease"/>
            <person name="Wu L."/>
            <person name="Ma J."/>
        </authorList>
    </citation>
    <scope>NUCLEOTIDE SEQUENCE [LARGE SCALE GENOMIC DNA]</scope>
    <source>
        <strain evidence="5">JCM 17841</strain>
    </source>
</reference>
<dbReference type="PANTHER" id="PTHR37299">
    <property type="entry name" value="TRANSCRIPTIONAL REGULATOR-RELATED"/>
    <property type="match status" value="1"/>
</dbReference>
<protein>
    <submittedName>
        <fullName evidence="4">LytTR family DNA-binding domain-containing protein</fullName>
    </submittedName>
</protein>
<gene>
    <name evidence="4" type="ORF">GCM10023172_00120</name>
</gene>
<dbReference type="SMART" id="SM00448">
    <property type="entry name" value="REC"/>
    <property type="match status" value="1"/>
</dbReference>
<dbReference type="Proteomes" id="UP001501243">
    <property type="component" value="Unassembled WGS sequence"/>
</dbReference>
<evidence type="ECO:0000259" key="2">
    <source>
        <dbReference type="PROSITE" id="PS50110"/>
    </source>
</evidence>
<feature type="domain" description="HTH LytTR-type" evidence="3">
    <location>
        <begin position="154"/>
        <end position="260"/>
    </location>
</feature>
<proteinExistence type="predicted"/>
<keyword evidence="4" id="KW-0238">DNA-binding</keyword>
<dbReference type="Gene3D" id="3.40.50.2300">
    <property type="match status" value="1"/>
</dbReference>
<dbReference type="InterPro" id="IPR046947">
    <property type="entry name" value="LytR-like"/>
</dbReference>
<keyword evidence="1" id="KW-0597">Phosphoprotein</keyword>
<evidence type="ECO:0000313" key="4">
    <source>
        <dbReference type="EMBL" id="GAA4492656.1"/>
    </source>
</evidence>
<evidence type="ECO:0000256" key="1">
    <source>
        <dbReference type="PROSITE-ProRule" id="PRU00169"/>
    </source>
</evidence>